<name>A0A420WPM1_9PROT</name>
<gene>
    <name evidence="3" type="ORF">BCL74_0753</name>
</gene>
<organism evidence="3 4">
    <name type="scientific">Oceanibaculum indicum</name>
    <dbReference type="NCBI Taxonomy" id="526216"/>
    <lineage>
        <taxon>Bacteria</taxon>
        <taxon>Pseudomonadati</taxon>
        <taxon>Pseudomonadota</taxon>
        <taxon>Alphaproteobacteria</taxon>
        <taxon>Rhodospirillales</taxon>
        <taxon>Oceanibaculaceae</taxon>
        <taxon>Oceanibaculum</taxon>
    </lineage>
</organism>
<dbReference type="CDD" id="cd10936">
    <property type="entry name" value="CE4_DAC2"/>
    <property type="match status" value="1"/>
</dbReference>
<evidence type="ECO:0000313" key="4">
    <source>
        <dbReference type="Proteomes" id="UP000277424"/>
    </source>
</evidence>
<reference evidence="3 4" key="1">
    <citation type="submission" date="2018-10" db="EMBL/GenBank/DDBJ databases">
        <title>Comparative analysis of microorganisms from saline springs in Andes Mountain Range, Colombia.</title>
        <authorList>
            <person name="Rubin E."/>
        </authorList>
    </citation>
    <scope>NUCLEOTIDE SEQUENCE [LARGE SCALE GENOMIC DNA]</scope>
    <source>
        <strain evidence="3 4">USBA 36</strain>
    </source>
</reference>
<dbReference type="PANTHER" id="PTHR30105:SF2">
    <property type="entry name" value="DIVERGENT POLYSACCHARIDE DEACETYLASE SUPERFAMILY"/>
    <property type="match status" value="1"/>
</dbReference>
<dbReference type="InterPro" id="IPR006837">
    <property type="entry name" value="Divergent_DAC"/>
</dbReference>
<dbReference type="Gene3D" id="3.20.20.370">
    <property type="entry name" value="Glycoside hydrolase/deacetylase"/>
    <property type="match status" value="1"/>
</dbReference>
<keyword evidence="2" id="KW-1133">Transmembrane helix</keyword>
<keyword evidence="2" id="KW-0472">Membrane</keyword>
<protein>
    <recommendedName>
        <fullName evidence="5">Divergent polysaccharide deacetylase family protein</fullName>
    </recommendedName>
</protein>
<dbReference type="EMBL" id="RBIG01000001">
    <property type="protein sequence ID" value="RKQ72983.1"/>
    <property type="molecule type" value="Genomic_DNA"/>
</dbReference>
<feature type="transmembrane region" description="Helical" evidence="2">
    <location>
        <begin position="21"/>
        <end position="42"/>
    </location>
</feature>
<keyword evidence="2" id="KW-0812">Transmembrane</keyword>
<dbReference type="Proteomes" id="UP000277424">
    <property type="component" value="Unassembled WGS sequence"/>
</dbReference>
<dbReference type="GO" id="GO:0005975">
    <property type="term" value="P:carbohydrate metabolic process"/>
    <property type="evidence" value="ECO:0007669"/>
    <property type="project" value="InterPro"/>
</dbReference>
<evidence type="ECO:0008006" key="5">
    <source>
        <dbReference type="Google" id="ProtNLM"/>
    </source>
</evidence>
<dbReference type="PANTHER" id="PTHR30105">
    <property type="entry name" value="UNCHARACTERIZED YIBQ-RELATED"/>
    <property type="match status" value="1"/>
</dbReference>
<dbReference type="InterPro" id="IPR011330">
    <property type="entry name" value="Glyco_hydro/deAcase_b/a-brl"/>
</dbReference>
<dbReference type="RefSeq" id="WP_121217668.1">
    <property type="nucleotide sequence ID" value="NZ_RBIG01000001.1"/>
</dbReference>
<evidence type="ECO:0000256" key="1">
    <source>
        <dbReference type="SAM" id="MobiDB-lite"/>
    </source>
</evidence>
<dbReference type="AlphaFoldDB" id="A0A420WPM1"/>
<evidence type="ECO:0000256" key="2">
    <source>
        <dbReference type="SAM" id="Phobius"/>
    </source>
</evidence>
<proteinExistence type="predicted"/>
<sequence length="368" mass="38837">MARKPASKKPKTKKRSGGGGFGLSLALAAAALLIGGGLGLYYGDALTGRQAVVTESLAIAAPSPTAPSTSASAGITLPQTAAPLQPAPAPEALQPAVPQPTEPQIASLPPQEIIPEPSASNPPWRRNAVPVPDSAGSPRIAIVIDDMGIDRKRSQRALALKVPVTFAYLPYAPGVADQVRKAHAAGHEILVHLPMEPSSDSIDPGPNAMLSGLAPEVLAERLAWNLSQFDGFVGVNNHMGSRFTSNAAVMQPVLEELRRRGLLFLDSRTAPNTVGYRMARDLGMPALQRDVFLDNTDSHDEVAKRLAETEQHASKYGQAIAIGHPRDATLDMLELWIEDVQARGFVLVPLTALLKPVAPPATAGLPIR</sequence>
<accession>A0A420WPM1</accession>
<dbReference type="SUPFAM" id="SSF88713">
    <property type="entry name" value="Glycoside hydrolase/deacetylase"/>
    <property type="match status" value="1"/>
</dbReference>
<dbReference type="OrthoDB" id="9784811at2"/>
<dbReference type="Pfam" id="PF04748">
    <property type="entry name" value="Polysacc_deac_2"/>
    <property type="match status" value="1"/>
</dbReference>
<comment type="caution">
    <text evidence="3">The sequence shown here is derived from an EMBL/GenBank/DDBJ whole genome shotgun (WGS) entry which is preliminary data.</text>
</comment>
<evidence type="ECO:0000313" key="3">
    <source>
        <dbReference type="EMBL" id="RKQ72983.1"/>
    </source>
</evidence>
<feature type="region of interest" description="Disordered" evidence="1">
    <location>
        <begin position="113"/>
        <end position="132"/>
    </location>
</feature>